<feature type="transmembrane region" description="Helical" evidence="1">
    <location>
        <begin position="12"/>
        <end position="30"/>
    </location>
</feature>
<dbReference type="RefSeq" id="WP_184846427.1">
    <property type="nucleotide sequence ID" value="NZ_JACHMN010000003.1"/>
</dbReference>
<protein>
    <recommendedName>
        <fullName evidence="4">DUF3592 domain-containing protein</fullName>
    </recommendedName>
</protein>
<reference evidence="2 3" key="1">
    <citation type="submission" date="2020-08" db="EMBL/GenBank/DDBJ databases">
        <title>Sequencing the genomes of 1000 actinobacteria strains.</title>
        <authorList>
            <person name="Klenk H.-P."/>
        </authorList>
    </citation>
    <scope>NUCLEOTIDE SEQUENCE [LARGE SCALE GENOMIC DNA]</scope>
    <source>
        <strain evidence="2 3">DSM 45362</strain>
    </source>
</reference>
<dbReference type="EMBL" id="JACHMN010000003">
    <property type="protein sequence ID" value="MBB5874361.1"/>
    <property type="molecule type" value="Genomic_DNA"/>
</dbReference>
<gene>
    <name evidence="2" type="ORF">F4553_007795</name>
</gene>
<evidence type="ECO:0000313" key="2">
    <source>
        <dbReference type="EMBL" id="MBB5874361.1"/>
    </source>
</evidence>
<keyword evidence="1" id="KW-0812">Transmembrane</keyword>
<keyword evidence="3" id="KW-1185">Reference proteome</keyword>
<comment type="caution">
    <text evidence="2">The sequence shown here is derived from an EMBL/GenBank/DDBJ whole genome shotgun (WGS) entry which is preliminary data.</text>
</comment>
<evidence type="ECO:0008006" key="4">
    <source>
        <dbReference type="Google" id="ProtNLM"/>
    </source>
</evidence>
<organism evidence="2 3">
    <name type="scientific">Allocatelliglobosispora scoriae</name>
    <dbReference type="NCBI Taxonomy" id="643052"/>
    <lineage>
        <taxon>Bacteria</taxon>
        <taxon>Bacillati</taxon>
        <taxon>Actinomycetota</taxon>
        <taxon>Actinomycetes</taxon>
        <taxon>Micromonosporales</taxon>
        <taxon>Micromonosporaceae</taxon>
        <taxon>Allocatelliglobosispora</taxon>
    </lineage>
</organism>
<accession>A0A841C6E9</accession>
<keyword evidence="1" id="KW-0472">Membrane</keyword>
<proteinExistence type="predicted"/>
<sequence length="137" mass="14535">MAQAGSRRGKIGSALMLIGVIALGFGAYNLRALTWDTETGSVDSCVTRSTRSSNKSGSSQYTSHQDCTVTWTAGGTKHQAKVTFDGGKDLSRTEQKISVKGGTVVAYADRYTGLLYAGGGALMIVIGLVLWSRRPRL</sequence>
<dbReference type="Proteomes" id="UP000587527">
    <property type="component" value="Unassembled WGS sequence"/>
</dbReference>
<keyword evidence="1" id="KW-1133">Transmembrane helix</keyword>
<name>A0A841C6E9_9ACTN</name>
<dbReference type="AlphaFoldDB" id="A0A841C6E9"/>
<evidence type="ECO:0000256" key="1">
    <source>
        <dbReference type="SAM" id="Phobius"/>
    </source>
</evidence>
<evidence type="ECO:0000313" key="3">
    <source>
        <dbReference type="Proteomes" id="UP000587527"/>
    </source>
</evidence>
<feature type="transmembrane region" description="Helical" evidence="1">
    <location>
        <begin position="113"/>
        <end position="131"/>
    </location>
</feature>